<evidence type="ECO:0000256" key="2">
    <source>
        <dbReference type="ARBA" id="ARBA00022729"/>
    </source>
</evidence>
<keyword evidence="3 8" id="KW-0378">Hydrolase</keyword>
<feature type="domain" description="Peptidase S33 tripeptidyl aminopeptidase-like C-terminal" evidence="7">
    <location>
        <begin position="488"/>
        <end position="584"/>
    </location>
</feature>
<dbReference type="Proteomes" id="UP001501195">
    <property type="component" value="Unassembled WGS sequence"/>
</dbReference>
<feature type="chain" id="PRO_5047162406" evidence="5">
    <location>
        <begin position="45"/>
        <end position="610"/>
    </location>
</feature>
<organism evidence="8 9">
    <name type="scientific">Kineococcus glutinatus</name>
    <dbReference type="NCBI Taxonomy" id="1070872"/>
    <lineage>
        <taxon>Bacteria</taxon>
        <taxon>Bacillati</taxon>
        <taxon>Actinomycetota</taxon>
        <taxon>Actinomycetes</taxon>
        <taxon>Kineosporiales</taxon>
        <taxon>Kineosporiaceae</taxon>
        <taxon>Kineococcus</taxon>
    </lineage>
</organism>
<evidence type="ECO:0000256" key="5">
    <source>
        <dbReference type="SAM" id="SignalP"/>
    </source>
</evidence>
<sequence>MQPTTPAALPAARRPRRTRPRTAGGAVAALAATVVVATAVPASAAPAAPVTEALPGNAPLSALATARPAAVAEAEQQFTARTPARFRDQRLTWGDCPASAVPTPEAAVLLPLLECSQVRAPRDWNAPDDGHEITVAISRLRSEGPRPARTILTNPGGPGAAGLYVPLILAARPAVAATSEIVGVDVRGTGSSTNVTCGLDEQAVQLTLPDPRDRSPQALGRTAAVMAEVARACRTTSDLAPHVNTEQTVADLDLVRDALGRDQVDWVGYSGGTWLGAQYATYFPARVGRFVLDSAVDVASPFQQVFAEDQPPAFQRRFTADFQPWAAQHHDRFFLGRTPQEVNATYERLRASLAARPLDLGPLGRYDGATVDVLITSAMYSKARFEELAVSLGVLRLLSNVRPLLDGARAEQLRTELEPQLSRLAALLRRSPTMQPPLVAGGALAQAPDAQTATFYNTTCNDTAWSQGADFWNDLGRRQGERHPLVGWAKTQQPCGYWERPALSLPRPDGRDLPPLLIVQSEHDPATPVEGALRSHAALGSSRLVLVEDEGDHALYAGIGNPCVDGVVDRFLTTGQAPAGDVTCEGTGLPEPGFPRLSDARAELRALLLG</sequence>
<evidence type="ECO:0000256" key="1">
    <source>
        <dbReference type="ARBA" id="ARBA00010088"/>
    </source>
</evidence>
<dbReference type="InterPro" id="IPR013595">
    <property type="entry name" value="Pept_S33_TAP-like_C"/>
</dbReference>
<comment type="caution">
    <text evidence="8">The sequence shown here is derived from an EMBL/GenBank/DDBJ whole genome shotgun (WGS) entry which is preliminary data.</text>
</comment>
<keyword evidence="2 5" id="KW-0732">Signal</keyword>
<evidence type="ECO:0000256" key="3">
    <source>
        <dbReference type="ARBA" id="ARBA00022801"/>
    </source>
</evidence>
<gene>
    <name evidence="8" type="ORF">GCM10023225_33980</name>
</gene>
<keyword evidence="9" id="KW-1185">Reference proteome</keyword>
<feature type="signal peptide" evidence="5">
    <location>
        <begin position="1"/>
        <end position="44"/>
    </location>
</feature>
<reference evidence="9" key="1">
    <citation type="journal article" date="2019" name="Int. J. Syst. Evol. Microbiol.">
        <title>The Global Catalogue of Microorganisms (GCM) 10K type strain sequencing project: providing services to taxonomists for standard genome sequencing and annotation.</title>
        <authorList>
            <consortium name="The Broad Institute Genomics Platform"/>
            <consortium name="The Broad Institute Genome Sequencing Center for Infectious Disease"/>
            <person name="Wu L."/>
            <person name="Ma J."/>
        </authorList>
    </citation>
    <scope>NUCLEOTIDE SEQUENCE [LARGE SCALE GENOMIC DNA]</scope>
    <source>
        <strain evidence="9">JCM 18126</strain>
    </source>
</reference>
<dbReference type="GO" id="GO:0016787">
    <property type="term" value="F:hydrolase activity"/>
    <property type="evidence" value="ECO:0007669"/>
    <property type="project" value="UniProtKB-KW"/>
</dbReference>
<evidence type="ECO:0000256" key="4">
    <source>
        <dbReference type="SAM" id="MobiDB-lite"/>
    </source>
</evidence>
<feature type="domain" description="AB hydrolase-1" evidence="6">
    <location>
        <begin position="151"/>
        <end position="347"/>
    </location>
</feature>
<dbReference type="SUPFAM" id="SSF53474">
    <property type="entry name" value="alpha/beta-Hydrolases"/>
    <property type="match status" value="1"/>
</dbReference>
<dbReference type="Pfam" id="PF08386">
    <property type="entry name" value="Abhydrolase_4"/>
    <property type="match status" value="1"/>
</dbReference>
<protein>
    <submittedName>
        <fullName evidence="8">Alpha/beta hydrolase</fullName>
    </submittedName>
</protein>
<dbReference type="PANTHER" id="PTHR43248:SF29">
    <property type="entry name" value="TRIPEPTIDYL AMINOPEPTIDASE"/>
    <property type="match status" value="1"/>
</dbReference>
<name>A0ABP8VEN0_9ACTN</name>
<dbReference type="PANTHER" id="PTHR43248">
    <property type="entry name" value="2-SUCCINYL-6-HYDROXY-2,4-CYCLOHEXADIENE-1-CARBOXYLATE SYNTHASE"/>
    <property type="match status" value="1"/>
</dbReference>
<dbReference type="InterPro" id="IPR051601">
    <property type="entry name" value="Serine_prot/Carboxylest_S33"/>
</dbReference>
<dbReference type="InterPro" id="IPR029058">
    <property type="entry name" value="AB_hydrolase_fold"/>
</dbReference>
<evidence type="ECO:0000259" key="6">
    <source>
        <dbReference type="Pfam" id="PF00561"/>
    </source>
</evidence>
<proteinExistence type="inferred from homology"/>
<dbReference type="Gene3D" id="3.40.50.1820">
    <property type="entry name" value="alpha/beta hydrolase"/>
    <property type="match status" value="1"/>
</dbReference>
<evidence type="ECO:0000313" key="8">
    <source>
        <dbReference type="EMBL" id="GAA4660717.1"/>
    </source>
</evidence>
<feature type="region of interest" description="Disordered" evidence="4">
    <location>
        <begin position="1"/>
        <end position="24"/>
    </location>
</feature>
<dbReference type="Pfam" id="PF00561">
    <property type="entry name" value="Abhydrolase_1"/>
    <property type="match status" value="1"/>
</dbReference>
<feature type="compositionally biased region" description="Low complexity" evidence="4">
    <location>
        <begin position="1"/>
        <end position="12"/>
    </location>
</feature>
<dbReference type="EMBL" id="BAABIL010000702">
    <property type="protein sequence ID" value="GAA4660717.1"/>
    <property type="molecule type" value="Genomic_DNA"/>
</dbReference>
<dbReference type="RefSeq" id="WP_345714020.1">
    <property type="nucleotide sequence ID" value="NZ_BAABIL010000702.1"/>
</dbReference>
<comment type="similarity">
    <text evidence="1">Belongs to the peptidase S33 family.</text>
</comment>
<accession>A0ABP8VEN0</accession>
<evidence type="ECO:0000313" key="9">
    <source>
        <dbReference type="Proteomes" id="UP001501195"/>
    </source>
</evidence>
<evidence type="ECO:0000259" key="7">
    <source>
        <dbReference type="Pfam" id="PF08386"/>
    </source>
</evidence>
<dbReference type="InterPro" id="IPR000073">
    <property type="entry name" value="AB_hydrolase_1"/>
</dbReference>